<dbReference type="PANTHER" id="PTHR33970">
    <property type="entry name" value="VIOLAXANTHIN DE-EPOXIDASE, CHLOROPLASTIC-RELATED"/>
    <property type="match status" value="1"/>
</dbReference>
<dbReference type="Pfam" id="PF07137">
    <property type="entry name" value="VDE"/>
    <property type="match status" value="1"/>
</dbReference>
<dbReference type="Gene3D" id="2.40.128.20">
    <property type="match status" value="1"/>
</dbReference>
<sequence>MGLDEDDEDEDVSSFSSFDLVICVDVSPSALGLSSCPSPTTSVVSLGSGALASNVAVQTTTARRKRALLLETVRTLYERKSADDLLYLVLVLIDACVRPVPRVSMDASGGSSLPLVWCMLTNCGREVWDCVSDETCRAALDCLAGCGLNDQVCSYQCIVSYESELFEKFSKCVLQKHNCMRKSAKVPRLPEVEPMHEFRGSALTHEVAEEILIGWLGEERHSWKVVTGQNAAYDVFPNQHQIFYRGKRKRSFWYDPVFQARTFDGDLVWRRRHYRVRRGRSPGTFHFSVLDNGVISDEYWRIADAADDLSWAVLYYSGAASAAGQAYTGAVFVSRTGRWPDDRSQLERIERAHDKCGIKMWELFEVENYECEDAPLDPLEDP</sequence>
<name>A0A5B8MGQ5_9CHLO</name>
<dbReference type="InterPro" id="IPR012674">
    <property type="entry name" value="Calycin"/>
</dbReference>
<keyword evidence="3" id="KW-1185">Reference proteome</keyword>
<proteinExistence type="predicted"/>
<dbReference type="OrthoDB" id="420426at2759"/>
<dbReference type="PANTHER" id="PTHR33970:SF2">
    <property type="entry name" value="OS01G0716400 PROTEIN"/>
    <property type="match status" value="1"/>
</dbReference>
<evidence type="ECO:0000313" key="2">
    <source>
        <dbReference type="EMBL" id="QDZ19636.1"/>
    </source>
</evidence>
<evidence type="ECO:0000259" key="1">
    <source>
        <dbReference type="Pfam" id="PF07137"/>
    </source>
</evidence>
<dbReference type="Proteomes" id="UP000316726">
    <property type="component" value="Chromosome 3"/>
</dbReference>
<dbReference type="STRING" id="1764295.A0A5B8MGQ5"/>
<evidence type="ECO:0000313" key="3">
    <source>
        <dbReference type="Proteomes" id="UP000316726"/>
    </source>
</evidence>
<dbReference type="EMBL" id="CP031036">
    <property type="protein sequence ID" value="QDZ19636.1"/>
    <property type="molecule type" value="Genomic_DNA"/>
</dbReference>
<gene>
    <name evidence="2" type="ORF">A3770_03p21540</name>
</gene>
<dbReference type="GO" id="GO:0046422">
    <property type="term" value="F:violaxanthin de-epoxidase activity"/>
    <property type="evidence" value="ECO:0007669"/>
    <property type="project" value="InterPro"/>
</dbReference>
<reference evidence="2 3" key="1">
    <citation type="submission" date="2018-07" db="EMBL/GenBank/DDBJ databases">
        <title>The complete nuclear genome of the prasinophyte Chloropicon primus (CCMP1205).</title>
        <authorList>
            <person name="Pombert J.-F."/>
            <person name="Otis C."/>
            <person name="Turmel M."/>
            <person name="Lemieux C."/>
        </authorList>
    </citation>
    <scope>NUCLEOTIDE SEQUENCE [LARGE SCALE GENOMIC DNA]</scope>
    <source>
        <strain evidence="2 3">CCMP1205</strain>
    </source>
</reference>
<protein>
    <recommendedName>
        <fullName evidence="1">VDE lipocalin domain-containing protein</fullName>
    </recommendedName>
</protein>
<dbReference type="GO" id="GO:0010028">
    <property type="term" value="P:xanthophyll cycle"/>
    <property type="evidence" value="ECO:0007669"/>
    <property type="project" value="InterPro"/>
</dbReference>
<feature type="domain" description="VDE lipocalin" evidence="1">
    <location>
        <begin position="117"/>
        <end position="368"/>
    </location>
</feature>
<organism evidence="2 3">
    <name type="scientific">Chloropicon primus</name>
    <dbReference type="NCBI Taxonomy" id="1764295"/>
    <lineage>
        <taxon>Eukaryota</taxon>
        <taxon>Viridiplantae</taxon>
        <taxon>Chlorophyta</taxon>
        <taxon>Chloropicophyceae</taxon>
        <taxon>Chloropicales</taxon>
        <taxon>Chloropicaceae</taxon>
        <taxon>Chloropicon</taxon>
    </lineage>
</organism>
<dbReference type="AlphaFoldDB" id="A0A5B8MGQ5"/>
<dbReference type="InterPro" id="IPR010788">
    <property type="entry name" value="VDE_dom"/>
</dbReference>
<dbReference type="InterPro" id="IPR044682">
    <property type="entry name" value="VDE"/>
</dbReference>
<accession>A0A5B8MGQ5</accession>